<dbReference type="GO" id="GO:0000103">
    <property type="term" value="P:sulfate assimilation"/>
    <property type="evidence" value="ECO:0007669"/>
    <property type="project" value="UniProtKB-UniRule"/>
</dbReference>
<dbReference type="GO" id="GO:0070814">
    <property type="term" value="P:hydrogen sulfide biosynthetic process"/>
    <property type="evidence" value="ECO:0007669"/>
    <property type="project" value="UniProtKB-UniRule"/>
</dbReference>
<accession>A0A557SCG1</accession>
<name>A0A557SCG1_9RHOO</name>
<evidence type="ECO:0000256" key="5">
    <source>
        <dbReference type="ARBA" id="ARBA00022840"/>
    </source>
</evidence>
<dbReference type="AlphaFoldDB" id="A0A557SCG1"/>
<comment type="similarity">
    <text evidence="1 6">Belongs to the PAPS reductase family. CysD subfamily.</text>
</comment>
<dbReference type="NCBIfam" id="NF003587">
    <property type="entry name" value="PRK05253.1"/>
    <property type="match status" value="1"/>
</dbReference>
<evidence type="ECO:0000256" key="3">
    <source>
        <dbReference type="ARBA" id="ARBA00022695"/>
    </source>
</evidence>
<feature type="domain" description="Phosphoadenosine phosphosulphate reductase" evidence="7">
    <location>
        <begin position="301"/>
        <end position="528"/>
    </location>
</feature>
<comment type="function">
    <text evidence="6">With CysN forms the ATP sulfurylase (ATPS) that catalyzes the adenylation of sulfate producing adenosine 5'-phosphosulfate (APS) and diphosphate, the first enzymatic step in sulfur assimilation pathway. APS synthesis involves the formation of a high-energy phosphoric-sulfuric acid anhydride bond driven by GTP hydrolysis by CysN coupled to ATP hydrolysis by CysD.</text>
</comment>
<evidence type="ECO:0000256" key="4">
    <source>
        <dbReference type="ARBA" id="ARBA00022741"/>
    </source>
</evidence>
<dbReference type="NCBIfam" id="NF009214">
    <property type="entry name" value="PRK12563.1"/>
    <property type="match status" value="1"/>
</dbReference>
<comment type="pathway">
    <text evidence="6">Sulfur metabolism; hydrogen sulfide biosynthesis; sulfite from sulfate: step 1/3.</text>
</comment>
<dbReference type="NCBIfam" id="TIGR02039">
    <property type="entry name" value="CysD"/>
    <property type="match status" value="1"/>
</dbReference>
<dbReference type="PANTHER" id="PTHR43196:SF1">
    <property type="entry name" value="SULFATE ADENYLYLTRANSFERASE SUBUNIT 2"/>
    <property type="match status" value="1"/>
</dbReference>
<dbReference type="Proteomes" id="UP000318349">
    <property type="component" value="Unassembled WGS sequence"/>
</dbReference>
<dbReference type="GO" id="GO:0004781">
    <property type="term" value="F:sulfate adenylyltransferase (ATP) activity"/>
    <property type="evidence" value="ECO:0007669"/>
    <property type="project" value="UniProtKB-UniRule"/>
</dbReference>
<dbReference type="EC" id="2.7.7.4" evidence="6"/>
<keyword evidence="5 6" id="KW-0067">ATP-binding</keyword>
<dbReference type="InterPro" id="IPR009057">
    <property type="entry name" value="Homeodomain-like_sf"/>
</dbReference>
<proteinExistence type="inferred from homology"/>
<protein>
    <recommendedName>
        <fullName evidence="6">Sulfate adenylyltransferase subunit 2</fullName>
        <ecNumber evidence="6">2.7.7.4</ecNumber>
    </recommendedName>
    <alternativeName>
        <fullName evidence="6">ATP-sulfurylase small subunit</fullName>
    </alternativeName>
    <alternativeName>
        <fullName evidence="6">Sulfate adenylate transferase</fullName>
        <shortName evidence="6">SAT</shortName>
    </alternativeName>
</protein>
<keyword evidence="3 6" id="KW-0548">Nucleotidyltransferase</keyword>
<dbReference type="UniPathway" id="UPA00140">
    <property type="reaction ID" value="UER00204"/>
</dbReference>
<evidence type="ECO:0000256" key="1">
    <source>
        <dbReference type="ARBA" id="ARBA00008885"/>
    </source>
</evidence>
<dbReference type="PANTHER" id="PTHR43196">
    <property type="entry name" value="SULFATE ADENYLYLTRANSFERASE SUBUNIT 2"/>
    <property type="match status" value="1"/>
</dbReference>
<evidence type="ECO:0000259" key="7">
    <source>
        <dbReference type="Pfam" id="PF01507"/>
    </source>
</evidence>
<dbReference type="SUPFAM" id="SSF52402">
    <property type="entry name" value="Adenine nucleotide alpha hydrolases-like"/>
    <property type="match status" value="1"/>
</dbReference>
<keyword evidence="2 6" id="KW-0808">Transferase</keyword>
<sequence>MPPRLTGDALNQARRRAVELRRQGRTLAEVSAATGLSVPTVVAAAKAFAQAGWAGVDVRPQGRPVGSGRAIDKAVEAEIRDAFLVCSPERAGEAGGLWQHQAVARWLVRRFDIDLGERTVARYVASWGIDPPDWQTVLRASTKHDAPEPPALDSRARFWCGEQRLDATRTVLFARGPRGRLYWRIVAVPLQALAVVDFLERMCTLAGRPLQLHWVGADITQVASVAAWLAANAARLVLVRYRAPEASPAVSYDSNNAALAQLASDDQHGFRKRTAMTLTHLQRLEAESIHIMREVVAEADNPVMLYSIGKDSAVMLHLAMKAFYPAKPPFPLLHVDTRWKFREMYSFRDKMVKELGLDLRVHINPEGVEKDINPFTHGSAIHTDIMKTEGLKQALDMYGFDAAFGGARRDEEKSRAKERIFSFRSAQHRWDPKVQRPELWKLYNARKHKGESMRVFPLSNWTELDIWQYIYLEDIPIVPLYYSAARPVVERDGALIMVDDERMPLKAGEVPMMRKVRFRTLGCYPLTGAVESDADTLPAIIQEMLLTKTSERQGRVIDHDSAASMEKKKQEGYF</sequence>
<comment type="subunit">
    <text evidence="6">Heterodimer composed of CysD, the smaller subunit, and CysN.</text>
</comment>
<comment type="catalytic activity">
    <reaction evidence="6">
        <text>sulfate + ATP + H(+) = adenosine 5'-phosphosulfate + diphosphate</text>
        <dbReference type="Rhea" id="RHEA:18133"/>
        <dbReference type="ChEBI" id="CHEBI:15378"/>
        <dbReference type="ChEBI" id="CHEBI:16189"/>
        <dbReference type="ChEBI" id="CHEBI:30616"/>
        <dbReference type="ChEBI" id="CHEBI:33019"/>
        <dbReference type="ChEBI" id="CHEBI:58243"/>
        <dbReference type="EC" id="2.7.7.4"/>
    </reaction>
</comment>
<reference evidence="8 9" key="1">
    <citation type="submission" date="2019-07" db="EMBL/GenBank/DDBJ databases">
        <title>The pathways for chlorine oxyanion respiration interact through the shared metabolite chlorate.</title>
        <authorList>
            <person name="Barnum T.P."/>
            <person name="Cheng Y."/>
            <person name="Hill K.A."/>
            <person name="Lucas L.N."/>
            <person name="Carlson H.K."/>
            <person name="Coates J.D."/>
        </authorList>
    </citation>
    <scope>NUCLEOTIDE SEQUENCE [LARGE SCALE GENOMIC DNA]</scope>
    <source>
        <strain evidence="8 9">SFB-1</strain>
    </source>
</reference>
<dbReference type="InterPro" id="IPR011784">
    <property type="entry name" value="SO4_adenylTrfase_ssu"/>
</dbReference>
<dbReference type="FunFam" id="3.40.50.620:FF:000002">
    <property type="entry name" value="Sulfate adenylyltransferase subunit 2"/>
    <property type="match status" value="1"/>
</dbReference>
<dbReference type="HAMAP" id="MF_00064">
    <property type="entry name" value="Sulf_adenylyltr_sub2"/>
    <property type="match status" value="1"/>
</dbReference>
<keyword evidence="4 6" id="KW-0547">Nucleotide-binding</keyword>
<dbReference type="InterPro" id="IPR002500">
    <property type="entry name" value="PAPS_reduct_dom"/>
</dbReference>
<evidence type="ECO:0000313" key="8">
    <source>
        <dbReference type="EMBL" id="TVO75001.1"/>
    </source>
</evidence>
<dbReference type="Gene3D" id="3.40.50.620">
    <property type="entry name" value="HUPs"/>
    <property type="match status" value="1"/>
</dbReference>
<dbReference type="InterPro" id="IPR050128">
    <property type="entry name" value="Sulfate_adenylyltrnsfr_sub2"/>
</dbReference>
<gene>
    <name evidence="6 8" type="primary">cysD</name>
    <name evidence="8" type="ORF">FHP89_14405</name>
</gene>
<organism evidence="8 9">
    <name type="scientific">Denitromonas halophila</name>
    <dbReference type="NCBI Taxonomy" id="1629404"/>
    <lineage>
        <taxon>Bacteria</taxon>
        <taxon>Pseudomonadati</taxon>
        <taxon>Pseudomonadota</taxon>
        <taxon>Betaproteobacteria</taxon>
        <taxon>Rhodocyclales</taxon>
        <taxon>Zoogloeaceae</taxon>
        <taxon>Denitromonas</taxon>
    </lineage>
</organism>
<evidence type="ECO:0000313" key="9">
    <source>
        <dbReference type="Proteomes" id="UP000318349"/>
    </source>
</evidence>
<dbReference type="InterPro" id="IPR014729">
    <property type="entry name" value="Rossmann-like_a/b/a_fold"/>
</dbReference>
<dbReference type="GO" id="GO:0005524">
    <property type="term" value="F:ATP binding"/>
    <property type="evidence" value="ECO:0007669"/>
    <property type="project" value="UniProtKB-KW"/>
</dbReference>
<dbReference type="CDD" id="cd23946">
    <property type="entry name" value="Sulfate_adenylyltransferase_2"/>
    <property type="match status" value="1"/>
</dbReference>
<dbReference type="EMBL" id="VMNI01000014">
    <property type="protein sequence ID" value="TVO75001.1"/>
    <property type="molecule type" value="Genomic_DNA"/>
</dbReference>
<comment type="caution">
    <text evidence="8">The sequence shown here is derived from an EMBL/GenBank/DDBJ whole genome shotgun (WGS) entry which is preliminary data.</text>
</comment>
<evidence type="ECO:0000256" key="6">
    <source>
        <dbReference type="HAMAP-Rule" id="MF_00064"/>
    </source>
</evidence>
<evidence type="ECO:0000256" key="2">
    <source>
        <dbReference type="ARBA" id="ARBA00022679"/>
    </source>
</evidence>
<dbReference type="Pfam" id="PF01507">
    <property type="entry name" value="PAPS_reduct"/>
    <property type="match status" value="1"/>
</dbReference>
<dbReference type="SUPFAM" id="SSF46689">
    <property type="entry name" value="Homeodomain-like"/>
    <property type="match status" value="1"/>
</dbReference>